<evidence type="ECO:0000313" key="1">
    <source>
        <dbReference type="EMBL" id="OAA59246.1"/>
    </source>
</evidence>
<proteinExistence type="predicted"/>
<evidence type="ECO:0008006" key="3">
    <source>
        <dbReference type="Google" id="ProtNLM"/>
    </source>
</evidence>
<keyword evidence="2" id="KW-1185">Reference proteome</keyword>
<evidence type="ECO:0000313" key="2">
    <source>
        <dbReference type="Proteomes" id="UP000076881"/>
    </source>
</evidence>
<organism evidence="1 2">
    <name type="scientific">Akanthomyces lecanii RCEF 1005</name>
    <dbReference type="NCBI Taxonomy" id="1081108"/>
    <lineage>
        <taxon>Eukaryota</taxon>
        <taxon>Fungi</taxon>
        <taxon>Dikarya</taxon>
        <taxon>Ascomycota</taxon>
        <taxon>Pezizomycotina</taxon>
        <taxon>Sordariomycetes</taxon>
        <taxon>Hypocreomycetidae</taxon>
        <taxon>Hypocreales</taxon>
        <taxon>Cordycipitaceae</taxon>
        <taxon>Akanthomyces</taxon>
        <taxon>Cordyceps confragosa</taxon>
    </lineage>
</organism>
<comment type="caution">
    <text evidence="1">The sequence shown here is derived from an EMBL/GenBank/DDBJ whole genome shotgun (WGS) entry which is preliminary data.</text>
</comment>
<name>A0A167S4S7_CORDF</name>
<dbReference type="AlphaFoldDB" id="A0A167S4S7"/>
<reference evidence="1 2" key="1">
    <citation type="journal article" date="2016" name="Genome Biol. Evol.">
        <title>Divergent and convergent evolution of fungal pathogenicity.</title>
        <authorList>
            <person name="Shang Y."/>
            <person name="Xiao G."/>
            <person name="Zheng P."/>
            <person name="Cen K."/>
            <person name="Zhan S."/>
            <person name="Wang C."/>
        </authorList>
    </citation>
    <scope>NUCLEOTIDE SEQUENCE [LARGE SCALE GENOMIC DNA]</scope>
    <source>
        <strain evidence="1 2">RCEF 1005</strain>
    </source>
</reference>
<sequence>MFVPASEKDFALRPRAKAAAQEAVRVTDAPEALPYQARTTKMRLAMLERRRDKVLPEKVGKYSKRIDTALPGKHTRELYDQFQRRESDVLIQLRTGMSRLNGYLHKIGAAASAKCGCGQAAETVEHFLFRCKRWKEERRIMLQYSRTKMGNLSFFLGGKATSDGDKWTPNMEAVKASVKFAMATRRLERTNVRETNTTSSTTSSAA</sequence>
<protein>
    <recommendedName>
        <fullName evidence="3">Reverse transcriptase</fullName>
    </recommendedName>
</protein>
<gene>
    <name evidence="1" type="ORF">LEL_10854</name>
</gene>
<dbReference type="Proteomes" id="UP000076881">
    <property type="component" value="Unassembled WGS sequence"/>
</dbReference>
<dbReference type="OrthoDB" id="4927418at2759"/>
<accession>A0A167S4S7</accession>
<dbReference type="EMBL" id="AZHF01000024">
    <property type="protein sequence ID" value="OAA59246.1"/>
    <property type="molecule type" value="Genomic_DNA"/>
</dbReference>
<dbReference type="STRING" id="1081108.A0A167S4S7"/>